<dbReference type="PROSITE" id="PS50850">
    <property type="entry name" value="MFS"/>
    <property type="match status" value="1"/>
</dbReference>
<keyword evidence="5" id="KW-1185">Reference proteome</keyword>
<protein>
    <submittedName>
        <fullName evidence="4">Putative monocarboxylate transporter 13</fullName>
    </submittedName>
</protein>
<feature type="transmembrane region" description="Helical" evidence="2">
    <location>
        <begin position="174"/>
        <end position="192"/>
    </location>
</feature>
<dbReference type="InterPro" id="IPR020846">
    <property type="entry name" value="MFS_dom"/>
</dbReference>
<accession>A0A2G8JLZ6</accession>
<dbReference type="GO" id="GO:0016020">
    <property type="term" value="C:membrane"/>
    <property type="evidence" value="ECO:0007669"/>
    <property type="project" value="UniProtKB-SubCell"/>
</dbReference>
<proteinExistence type="predicted"/>
<dbReference type="AlphaFoldDB" id="A0A2G8JLZ6"/>
<dbReference type="Pfam" id="PF07690">
    <property type="entry name" value="MFS_1"/>
    <property type="match status" value="1"/>
</dbReference>
<dbReference type="OrthoDB" id="10060767at2759"/>
<dbReference type="EMBL" id="MRZV01001625">
    <property type="protein sequence ID" value="PIK36743.1"/>
    <property type="molecule type" value="Genomic_DNA"/>
</dbReference>
<feature type="transmembrane region" description="Helical" evidence="2">
    <location>
        <begin position="29"/>
        <end position="49"/>
    </location>
</feature>
<dbReference type="InterPro" id="IPR050327">
    <property type="entry name" value="Proton-linked_MCT"/>
</dbReference>
<dbReference type="PANTHER" id="PTHR11360:SF284">
    <property type="entry name" value="EG:103B4.3 PROTEIN-RELATED"/>
    <property type="match status" value="1"/>
</dbReference>
<feature type="domain" description="Major facilitator superfamily (MFS) profile" evidence="3">
    <location>
        <begin position="138"/>
        <end position="356"/>
    </location>
</feature>
<feature type="transmembrane region" description="Helical" evidence="2">
    <location>
        <begin position="132"/>
        <end position="154"/>
    </location>
</feature>
<gene>
    <name evidence="4" type="ORF">BSL78_26429</name>
</gene>
<evidence type="ECO:0000313" key="5">
    <source>
        <dbReference type="Proteomes" id="UP000230750"/>
    </source>
</evidence>
<keyword evidence="2" id="KW-1133">Transmembrane helix</keyword>
<keyword evidence="2" id="KW-0812">Transmembrane</keyword>
<evidence type="ECO:0000259" key="3">
    <source>
        <dbReference type="PROSITE" id="PS50850"/>
    </source>
</evidence>
<evidence type="ECO:0000313" key="4">
    <source>
        <dbReference type="EMBL" id="PIK36743.1"/>
    </source>
</evidence>
<comment type="subcellular location">
    <subcellularLocation>
        <location evidence="1">Membrane</location>
        <topology evidence="1">Multi-pass membrane protein</topology>
    </subcellularLocation>
</comment>
<dbReference type="Gene3D" id="1.20.1250.20">
    <property type="entry name" value="MFS general substrate transporter like domains"/>
    <property type="match status" value="2"/>
</dbReference>
<name>A0A2G8JLZ6_STIJA</name>
<evidence type="ECO:0000256" key="1">
    <source>
        <dbReference type="ARBA" id="ARBA00004141"/>
    </source>
</evidence>
<feature type="transmembrane region" description="Helical" evidence="2">
    <location>
        <begin position="228"/>
        <end position="253"/>
    </location>
</feature>
<dbReference type="SUPFAM" id="SSF103473">
    <property type="entry name" value="MFS general substrate transporter"/>
    <property type="match status" value="1"/>
</dbReference>
<dbReference type="GO" id="GO:0008028">
    <property type="term" value="F:monocarboxylic acid transmembrane transporter activity"/>
    <property type="evidence" value="ECO:0007669"/>
    <property type="project" value="TreeGrafter"/>
</dbReference>
<dbReference type="InterPro" id="IPR036259">
    <property type="entry name" value="MFS_trans_sf"/>
</dbReference>
<dbReference type="PANTHER" id="PTHR11360">
    <property type="entry name" value="MONOCARBOXYLATE TRANSPORTER"/>
    <property type="match status" value="1"/>
</dbReference>
<feature type="transmembrane region" description="Helical" evidence="2">
    <location>
        <begin position="265"/>
        <end position="288"/>
    </location>
</feature>
<dbReference type="Proteomes" id="UP000230750">
    <property type="component" value="Unassembled WGS sequence"/>
</dbReference>
<organism evidence="4 5">
    <name type="scientific">Stichopus japonicus</name>
    <name type="common">Sea cucumber</name>
    <dbReference type="NCBI Taxonomy" id="307972"/>
    <lineage>
        <taxon>Eukaryota</taxon>
        <taxon>Metazoa</taxon>
        <taxon>Echinodermata</taxon>
        <taxon>Eleutherozoa</taxon>
        <taxon>Echinozoa</taxon>
        <taxon>Holothuroidea</taxon>
        <taxon>Aspidochirotacea</taxon>
        <taxon>Aspidochirotida</taxon>
        <taxon>Stichopodidae</taxon>
        <taxon>Apostichopus</taxon>
    </lineage>
</organism>
<comment type="caution">
    <text evidence="4">The sequence shown here is derived from an EMBL/GenBank/DDBJ whole genome shotgun (WGS) entry which is preliminary data.</text>
</comment>
<dbReference type="InterPro" id="IPR011701">
    <property type="entry name" value="MFS"/>
</dbReference>
<keyword evidence="2" id="KW-0472">Membrane</keyword>
<evidence type="ECO:0000256" key="2">
    <source>
        <dbReference type="SAM" id="Phobius"/>
    </source>
</evidence>
<feature type="transmembrane region" description="Helical" evidence="2">
    <location>
        <begin position="204"/>
        <end position="222"/>
    </location>
</feature>
<sequence>MEKQAIGVGFTYQPAVTVIGHYFQKRLGLANGIAMSGVGIGMLAVPPFLQLLIDTFTWQRTFPILAALVLLLVVCGLLFRPSDRELYFINEKTKHKQLADDAAEDEDTSAAESSRTCYFYLWRCLKFFGLQLIWQMPSINFIFVAFCLLGFGYYSSLVFFTSKAVFDLGIEQTTASWLISLVGIGSFSFRLFHGVLIDLKIVSPMMLFIVSTMMCCISDLLNPFTASFAGLAICAFFLGAGSGMAIAVTIVCIREAVPPTNVPNAWGISMTFLGTGNLIGVYFMAFLYDATGNYNISFFFGAGAFFLGASSMAVLYMLKRLKEKKEASINRGEKVQNVEDYVNVEENGLKEEFQME</sequence>
<feature type="transmembrane region" description="Helical" evidence="2">
    <location>
        <begin position="294"/>
        <end position="318"/>
    </location>
</feature>
<feature type="transmembrane region" description="Helical" evidence="2">
    <location>
        <begin position="61"/>
        <end position="79"/>
    </location>
</feature>
<reference evidence="4 5" key="1">
    <citation type="journal article" date="2017" name="PLoS Biol.">
        <title>The sea cucumber genome provides insights into morphological evolution and visceral regeneration.</title>
        <authorList>
            <person name="Zhang X."/>
            <person name="Sun L."/>
            <person name="Yuan J."/>
            <person name="Sun Y."/>
            <person name="Gao Y."/>
            <person name="Zhang L."/>
            <person name="Li S."/>
            <person name="Dai H."/>
            <person name="Hamel J.F."/>
            <person name="Liu C."/>
            <person name="Yu Y."/>
            <person name="Liu S."/>
            <person name="Lin W."/>
            <person name="Guo K."/>
            <person name="Jin S."/>
            <person name="Xu P."/>
            <person name="Storey K.B."/>
            <person name="Huan P."/>
            <person name="Zhang T."/>
            <person name="Zhou Y."/>
            <person name="Zhang J."/>
            <person name="Lin C."/>
            <person name="Li X."/>
            <person name="Xing L."/>
            <person name="Huo D."/>
            <person name="Sun M."/>
            <person name="Wang L."/>
            <person name="Mercier A."/>
            <person name="Li F."/>
            <person name="Yang H."/>
            <person name="Xiang J."/>
        </authorList>
    </citation>
    <scope>NUCLEOTIDE SEQUENCE [LARGE SCALE GENOMIC DNA]</scope>
    <source>
        <strain evidence="4">Shaxun</strain>
        <tissue evidence="4">Muscle</tissue>
    </source>
</reference>